<dbReference type="GO" id="GO:0043161">
    <property type="term" value="P:proteasome-mediated ubiquitin-dependent protein catabolic process"/>
    <property type="evidence" value="ECO:0007669"/>
    <property type="project" value="EnsemblFungi"/>
</dbReference>
<organism evidence="4 5">
    <name type="scientific">Pneumocystis murina (strain B123)</name>
    <name type="common">Mouse pneumocystis pneumonia agent</name>
    <name type="synonym">Pneumocystis carinii f. sp. muris</name>
    <dbReference type="NCBI Taxonomy" id="1069680"/>
    <lineage>
        <taxon>Eukaryota</taxon>
        <taxon>Fungi</taxon>
        <taxon>Dikarya</taxon>
        <taxon>Ascomycota</taxon>
        <taxon>Taphrinomycotina</taxon>
        <taxon>Pneumocystomycetes</taxon>
        <taxon>Pneumocystaceae</taxon>
        <taxon>Pneumocystis</taxon>
    </lineage>
</organism>
<dbReference type="InterPro" id="IPR036390">
    <property type="entry name" value="WH_DNA-bd_sf"/>
</dbReference>
<accession>M7NR68</accession>
<dbReference type="AlphaFoldDB" id="M7NR68"/>
<dbReference type="Pfam" id="PF01399">
    <property type="entry name" value="PCI"/>
    <property type="match status" value="1"/>
</dbReference>
<comment type="caution">
    <text evidence="4">The sequence shown here is derived from an EMBL/GenBank/DDBJ whole genome shotgun (WGS) entry which is preliminary data.</text>
</comment>
<dbReference type="Pfam" id="PF18055">
    <property type="entry name" value="RPN6_N"/>
    <property type="match status" value="1"/>
</dbReference>
<evidence type="ECO:0000259" key="3">
    <source>
        <dbReference type="PROSITE" id="PS50250"/>
    </source>
</evidence>
<dbReference type="EMBL" id="AFWA02000012">
    <property type="protein sequence ID" value="EMR09611.1"/>
    <property type="molecule type" value="Genomic_DNA"/>
</dbReference>
<feature type="domain" description="PCI" evidence="3">
    <location>
        <begin position="222"/>
        <end position="390"/>
    </location>
</feature>
<dbReference type="GO" id="GO:0005198">
    <property type="term" value="F:structural molecule activity"/>
    <property type="evidence" value="ECO:0007669"/>
    <property type="project" value="EnsemblFungi"/>
</dbReference>
<dbReference type="GO" id="GO:0008541">
    <property type="term" value="C:proteasome regulatory particle, lid subcomplex"/>
    <property type="evidence" value="ECO:0007669"/>
    <property type="project" value="EnsemblFungi"/>
</dbReference>
<dbReference type="SMART" id="SM00088">
    <property type="entry name" value="PINT"/>
    <property type="match status" value="1"/>
</dbReference>
<dbReference type="HOGENOM" id="CLU_029573_2_1_1"/>
<dbReference type="SUPFAM" id="SSF48452">
    <property type="entry name" value="TPR-like"/>
    <property type="match status" value="1"/>
</dbReference>
<dbReference type="eggNOG" id="KOG1463">
    <property type="taxonomic scope" value="Eukaryota"/>
</dbReference>
<comment type="similarity">
    <text evidence="1">Belongs to the proteasome subunit S9 family.</text>
</comment>
<keyword evidence="5" id="KW-1185">Reference proteome</keyword>
<gene>
    <name evidence="4" type="ORF">PNEG_02194</name>
</gene>
<evidence type="ECO:0000313" key="5">
    <source>
        <dbReference type="Proteomes" id="UP000011958"/>
    </source>
</evidence>
<dbReference type="RefSeq" id="XP_007874178.1">
    <property type="nucleotide sequence ID" value="XM_007875987.1"/>
</dbReference>
<dbReference type="Gene3D" id="1.25.40.570">
    <property type="match status" value="1"/>
</dbReference>
<dbReference type="GO" id="GO:0043248">
    <property type="term" value="P:proteasome assembly"/>
    <property type="evidence" value="ECO:0007669"/>
    <property type="project" value="EnsemblFungi"/>
</dbReference>
<dbReference type="OMA" id="ESKIYHA"/>
<dbReference type="InterPro" id="IPR040780">
    <property type="entry name" value="Rpn6_C_helix"/>
</dbReference>
<dbReference type="InterPro" id="IPR040773">
    <property type="entry name" value="Rpn6_N"/>
</dbReference>
<dbReference type="GeneID" id="19895887"/>
<evidence type="ECO:0000256" key="1">
    <source>
        <dbReference type="ARBA" id="ARBA00007454"/>
    </source>
</evidence>
<reference evidence="5" key="1">
    <citation type="journal article" date="2016" name="Nat. Commun.">
        <title>Genome analysis of three Pneumocystis species reveals adaptation mechanisms to life exclusively in mammalian hosts.</title>
        <authorList>
            <person name="Ma L."/>
            <person name="Chen Z."/>
            <person name="Huang D.W."/>
            <person name="Kutty G."/>
            <person name="Ishihara M."/>
            <person name="Wang H."/>
            <person name="Abouelleil A."/>
            <person name="Bishop L."/>
            <person name="Davey E."/>
            <person name="Deng R."/>
            <person name="Deng X."/>
            <person name="Fan L."/>
            <person name="Fantoni G."/>
            <person name="Fitzgerald M."/>
            <person name="Gogineni E."/>
            <person name="Goldberg J.M."/>
            <person name="Handley G."/>
            <person name="Hu X."/>
            <person name="Huber C."/>
            <person name="Jiao X."/>
            <person name="Jones K."/>
            <person name="Levin J.Z."/>
            <person name="Liu Y."/>
            <person name="Macdonald P."/>
            <person name="Melnikov A."/>
            <person name="Raley C."/>
            <person name="Sassi M."/>
            <person name="Sherman B.T."/>
            <person name="Song X."/>
            <person name="Sykes S."/>
            <person name="Tran B."/>
            <person name="Walsh L."/>
            <person name="Xia Y."/>
            <person name="Yang J."/>
            <person name="Young S."/>
            <person name="Zeng Q."/>
            <person name="Zheng X."/>
            <person name="Stephens R."/>
            <person name="Nusbaum C."/>
            <person name="Birren B.W."/>
            <person name="Azadi P."/>
            <person name="Lempicki R.A."/>
            <person name="Cuomo C.A."/>
            <person name="Kovacs J.A."/>
        </authorList>
    </citation>
    <scope>NUCLEOTIDE SEQUENCE [LARGE SCALE GENOMIC DNA]</scope>
    <source>
        <strain evidence="5">B123</strain>
    </source>
</reference>
<dbReference type="PANTHER" id="PTHR10678">
    <property type="entry name" value="26S PROTEASOME NON-ATPASE REGULATORY SUBUNIT 11/COP9 SIGNALOSOME COMPLEX SUBUNIT 2"/>
    <property type="match status" value="1"/>
</dbReference>
<dbReference type="VEuPathDB" id="FungiDB:PNEG_02194"/>
<sequence length="420" mass="48045">MEMNKNSTSLEKVEDEMCNFEEVEMRLIEQLKKDFSTEEKEMKQHEEALIKLGELYRDQRKLNELAELIQKSLVFLKNFAKAKTAKIVRTLIDLFSSVPNSLEFQINVTKETIDWATKNNRIFLKLSLETRIIGLYMKAKQYSKALQLADVLLIELKRLDDKFQLVEVYLLESQIYHAIKNIPKARASLTSAKTCANAIYCLPHIQTGLDLQSGILHAEEKDYNTAYSYFYEAFEGFSASSDPRTVPTIKYLLLCKIMLNASNDVQSFISGKVAQKHAGRDLDAMSAVARAHQNRSLADFEKALHDYKNELKDDPIVYSHLTVLYDTLLKQNLSKIIEPFSRVELDHISKLIGICVSKIEEKLSQMILDKVFHGVLDQGTGCLIIFDEPEQDATYNAALDTIKHMNTVVDLLQEKVAKFL</sequence>
<dbReference type="FunFam" id="1.25.40.570:FF:000007">
    <property type="entry name" value="26S proteasome non-ATPase regulatory subunit 11"/>
    <property type="match status" value="1"/>
</dbReference>
<dbReference type="PROSITE" id="PS50250">
    <property type="entry name" value="PCI"/>
    <property type="match status" value="1"/>
</dbReference>
<dbReference type="Pfam" id="PF18503">
    <property type="entry name" value="RPN6_C_helix"/>
    <property type="match status" value="1"/>
</dbReference>
<evidence type="ECO:0000256" key="2">
    <source>
        <dbReference type="ARBA" id="ARBA00022942"/>
    </source>
</evidence>
<dbReference type="SUPFAM" id="SSF46785">
    <property type="entry name" value="Winged helix' DNA-binding domain"/>
    <property type="match status" value="1"/>
</dbReference>
<dbReference type="STRING" id="1069680.M7NR68"/>
<dbReference type="OrthoDB" id="1418352at2759"/>
<dbReference type="InterPro" id="IPR050871">
    <property type="entry name" value="26S_Proteasome/COP9_Components"/>
</dbReference>
<dbReference type="GO" id="GO:0034515">
    <property type="term" value="C:proteasome storage granule"/>
    <property type="evidence" value="ECO:0007669"/>
    <property type="project" value="EnsemblFungi"/>
</dbReference>
<dbReference type="InterPro" id="IPR011990">
    <property type="entry name" value="TPR-like_helical_dom_sf"/>
</dbReference>
<name>M7NR68_PNEMU</name>
<dbReference type="Proteomes" id="UP000011958">
    <property type="component" value="Unassembled WGS sequence"/>
</dbReference>
<dbReference type="SMART" id="SM00753">
    <property type="entry name" value="PAM"/>
    <property type="match status" value="1"/>
</dbReference>
<keyword evidence="2" id="KW-0647">Proteasome</keyword>
<protein>
    <recommendedName>
        <fullName evidence="3">PCI domain-containing protein</fullName>
    </recommendedName>
</protein>
<evidence type="ECO:0000313" key="4">
    <source>
        <dbReference type="EMBL" id="EMR09611.1"/>
    </source>
</evidence>
<proteinExistence type="inferred from homology"/>
<dbReference type="InterPro" id="IPR000717">
    <property type="entry name" value="PCI_dom"/>
</dbReference>